<dbReference type="Gene3D" id="1.10.601.10">
    <property type="entry name" value="RNA Polymerase Primary Sigma Factor"/>
    <property type="match status" value="1"/>
</dbReference>
<evidence type="ECO:0000259" key="8">
    <source>
        <dbReference type="PROSITE" id="PS00716"/>
    </source>
</evidence>
<dbReference type="Pfam" id="PF04539">
    <property type="entry name" value="Sigma70_r3"/>
    <property type="match status" value="1"/>
</dbReference>
<dbReference type="Pfam" id="PF04542">
    <property type="entry name" value="Sigma70_r2"/>
    <property type="match status" value="1"/>
</dbReference>
<keyword evidence="4 5" id="KW-0804">Transcription</keyword>
<reference evidence="9 10" key="1">
    <citation type="journal article" date="2018" name="Int. J. Syst. Evol. Microbiol.">
        <title>Mesosutterella multiformis gen. nov., sp. nov., a member of the family Sutterellaceae and Sutterella megalosphaeroides sp. nov., isolated from human faeces.</title>
        <authorList>
            <person name="Sakamoto M."/>
            <person name="Ikeyama N."/>
            <person name="Kunihiro T."/>
            <person name="Iino T."/>
            <person name="Yuki M."/>
            <person name="Ohkuma M."/>
        </authorList>
    </citation>
    <scope>NUCLEOTIDE SEQUENCE [LARGE SCALE GENOMIC DNA]</scope>
    <source>
        <strain evidence="9 10">4NBBH2</strain>
    </source>
</reference>
<dbReference type="InterPro" id="IPR042189">
    <property type="entry name" value="RNA_pol_sigma_70_r1_1_sf"/>
</dbReference>
<evidence type="ECO:0000256" key="3">
    <source>
        <dbReference type="ARBA" id="ARBA00023125"/>
    </source>
</evidence>
<dbReference type="CDD" id="cd06171">
    <property type="entry name" value="Sigma70_r4"/>
    <property type="match status" value="1"/>
</dbReference>
<dbReference type="GO" id="GO:0003677">
    <property type="term" value="F:DNA binding"/>
    <property type="evidence" value="ECO:0007669"/>
    <property type="project" value="UniProtKB-KW"/>
</dbReference>
<dbReference type="PANTHER" id="PTHR30603">
    <property type="entry name" value="RNA POLYMERASE SIGMA FACTOR RPO"/>
    <property type="match status" value="1"/>
</dbReference>
<dbReference type="Pfam" id="PF00140">
    <property type="entry name" value="Sigma70_r1_2"/>
    <property type="match status" value="1"/>
</dbReference>
<dbReference type="AlphaFoldDB" id="A0A388SBH4"/>
<dbReference type="InterPro" id="IPR007624">
    <property type="entry name" value="RNA_pol_sigma70_r3"/>
</dbReference>
<dbReference type="Pfam" id="PF04546">
    <property type="entry name" value="Sigma70_ner"/>
    <property type="match status" value="1"/>
</dbReference>
<dbReference type="EMBL" id="BGZJ01000001">
    <property type="protein sequence ID" value="GBO93672.1"/>
    <property type="molecule type" value="Genomic_DNA"/>
</dbReference>
<name>A0A388SBH4_9BURK</name>
<dbReference type="PROSITE" id="PS00715">
    <property type="entry name" value="SIGMA70_1"/>
    <property type="match status" value="1"/>
</dbReference>
<dbReference type="InterPro" id="IPR013325">
    <property type="entry name" value="RNA_pol_sigma_r2"/>
</dbReference>
<proteinExistence type="inferred from homology"/>
<dbReference type="GO" id="GO:0006352">
    <property type="term" value="P:DNA-templated transcription initiation"/>
    <property type="evidence" value="ECO:0007669"/>
    <property type="project" value="InterPro"/>
</dbReference>
<evidence type="ECO:0000256" key="2">
    <source>
        <dbReference type="ARBA" id="ARBA00023082"/>
    </source>
</evidence>
<dbReference type="SUPFAM" id="SSF88659">
    <property type="entry name" value="Sigma3 and sigma4 domains of RNA polymerase sigma factors"/>
    <property type="match status" value="2"/>
</dbReference>
<dbReference type="InterPro" id="IPR007630">
    <property type="entry name" value="RNA_pol_sigma70_r4"/>
</dbReference>
<gene>
    <name evidence="9" type="primary">rpoD_2</name>
    <name evidence="9" type="ORF">MESMUL_10260</name>
</gene>
<dbReference type="NCBIfam" id="TIGR02937">
    <property type="entry name" value="sigma70-ECF"/>
    <property type="match status" value="1"/>
</dbReference>
<dbReference type="Proteomes" id="UP000266091">
    <property type="component" value="Unassembled WGS sequence"/>
</dbReference>
<keyword evidence="2 5" id="KW-0731">Sigma factor</keyword>
<organism evidence="9 10">
    <name type="scientific">Mesosutterella multiformis</name>
    <dbReference type="NCBI Taxonomy" id="2259133"/>
    <lineage>
        <taxon>Bacteria</taxon>
        <taxon>Pseudomonadati</taxon>
        <taxon>Pseudomonadota</taxon>
        <taxon>Betaproteobacteria</taxon>
        <taxon>Burkholderiales</taxon>
        <taxon>Sutterellaceae</taxon>
        <taxon>Mesosutterella</taxon>
    </lineage>
</organism>
<feature type="region of interest" description="Disordered" evidence="6">
    <location>
        <begin position="1"/>
        <end position="162"/>
    </location>
</feature>
<dbReference type="InterPro" id="IPR007627">
    <property type="entry name" value="RNA_pol_sigma70_r2"/>
</dbReference>
<dbReference type="InterPro" id="IPR009042">
    <property type="entry name" value="RNA_pol_sigma70_r1_2"/>
</dbReference>
<evidence type="ECO:0000313" key="10">
    <source>
        <dbReference type="Proteomes" id="UP000266091"/>
    </source>
</evidence>
<feature type="compositionally biased region" description="Low complexity" evidence="6">
    <location>
        <begin position="1"/>
        <end position="21"/>
    </location>
</feature>
<evidence type="ECO:0000256" key="6">
    <source>
        <dbReference type="SAM" id="MobiDB-lite"/>
    </source>
</evidence>
<feature type="domain" description="RNA polymerase sigma-70" evidence="7">
    <location>
        <begin position="544"/>
        <end position="557"/>
    </location>
</feature>
<dbReference type="InterPro" id="IPR007631">
    <property type="entry name" value="RNA_pol_sigma_70_non-ess"/>
</dbReference>
<dbReference type="InterPro" id="IPR050239">
    <property type="entry name" value="Sigma-70_RNA_pol_init_factors"/>
</dbReference>
<keyword evidence="10" id="KW-1185">Reference proteome</keyword>
<accession>A0A388SBH4</accession>
<dbReference type="Gene3D" id="1.10.10.10">
    <property type="entry name" value="Winged helix-like DNA-binding domain superfamily/Winged helix DNA-binding domain"/>
    <property type="match status" value="2"/>
</dbReference>
<dbReference type="SUPFAM" id="SSF88946">
    <property type="entry name" value="Sigma2 domain of RNA polymerase sigma factors"/>
    <property type="match status" value="1"/>
</dbReference>
<evidence type="ECO:0000259" key="7">
    <source>
        <dbReference type="PROSITE" id="PS00715"/>
    </source>
</evidence>
<comment type="caution">
    <text evidence="9">The sequence shown here is derived from an EMBL/GenBank/DDBJ whole genome shotgun (WGS) entry which is preliminary data.</text>
</comment>
<dbReference type="InterPro" id="IPR036388">
    <property type="entry name" value="WH-like_DNA-bd_sf"/>
</dbReference>
<dbReference type="PRINTS" id="PR00046">
    <property type="entry name" value="SIGMA70FCT"/>
</dbReference>
<dbReference type="InterPro" id="IPR013324">
    <property type="entry name" value="RNA_pol_sigma_r3/r4-like"/>
</dbReference>
<evidence type="ECO:0000313" key="9">
    <source>
        <dbReference type="EMBL" id="GBO93672.1"/>
    </source>
</evidence>
<dbReference type="Gene3D" id="1.10.220.120">
    <property type="entry name" value="Sigma-70 factor, region 1.1"/>
    <property type="match status" value="1"/>
</dbReference>
<evidence type="ECO:0000256" key="5">
    <source>
        <dbReference type="RuleBase" id="RU362124"/>
    </source>
</evidence>
<feature type="domain" description="RNA polymerase sigma-70" evidence="8">
    <location>
        <begin position="714"/>
        <end position="740"/>
    </location>
</feature>
<feature type="compositionally biased region" description="Low complexity" evidence="6">
    <location>
        <begin position="79"/>
        <end position="93"/>
    </location>
</feature>
<dbReference type="PROSITE" id="PS00716">
    <property type="entry name" value="SIGMA70_2"/>
    <property type="match status" value="1"/>
</dbReference>
<keyword evidence="3 5" id="KW-0238">DNA-binding</keyword>
<dbReference type="InterPro" id="IPR014284">
    <property type="entry name" value="RNA_pol_sigma-70_dom"/>
</dbReference>
<feature type="compositionally biased region" description="Basic and acidic residues" evidence="6">
    <location>
        <begin position="23"/>
        <end position="58"/>
    </location>
</feature>
<dbReference type="GO" id="GO:0016987">
    <property type="term" value="F:sigma factor activity"/>
    <property type="evidence" value="ECO:0007669"/>
    <property type="project" value="UniProtKB-KW"/>
</dbReference>
<comment type="similarity">
    <text evidence="5">Belongs to the sigma-70 factor family.</text>
</comment>
<dbReference type="Pfam" id="PF04545">
    <property type="entry name" value="Sigma70_r4"/>
    <property type="match status" value="1"/>
</dbReference>
<dbReference type="InterPro" id="IPR007127">
    <property type="entry name" value="RNA_pol_sigma_70_r1_1"/>
</dbReference>
<feature type="compositionally biased region" description="Acidic residues" evidence="6">
    <location>
        <begin position="108"/>
        <end position="143"/>
    </location>
</feature>
<evidence type="ECO:0000256" key="4">
    <source>
        <dbReference type="ARBA" id="ARBA00023163"/>
    </source>
</evidence>
<dbReference type="InterPro" id="IPR000943">
    <property type="entry name" value="RNA_pol_sigma70"/>
</dbReference>
<keyword evidence="1 5" id="KW-0805">Transcription regulation</keyword>
<protein>
    <recommendedName>
        <fullName evidence="5">RNA polymerase sigma factor</fullName>
    </recommendedName>
</protein>
<feature type="compositionally biased region" description="Basic and acidic residues" evidence="6">
    <location>
        <begin position="144"/>
        <end position="162"/>
    </location>
</feature>
<sequence>MNPEAEAAVQAAVASAVQPAEETVEKPAEKPVEKPAVKHVRKSEAKAVQKVSEAKAETVSEADTEEAAEKPAKKRKAAAKTAAAKTAKTTGAKRPGRPKKAVAKVSDDDSDSEDGILDPESLMEGDDDSSAEDLSDEDIDLEEVERSAKKSSREAPSEEMTKGYKALVKLGRQRGWISVEDINDLLPESAVSTEEQVSDISEQIAILGIQVFEQAPDSDDIILASVTSDSRDDIDEDDAAEMLSPEESAGLSRDPLRAYLRGVGTHKLLTREEEIEVAKQIESYTQKLVSVLAGFPFVMDNLLKIRDQLQSGELTIDNVADGFNEPEGAEEVAEGDASNGDIGAAGMTTEQLSDMKDRVVSIITECEEHYKLVKEYFPDPEQHAAYNRERRAVVKGLSQIRFSGKIVSSLSDQVTEHVSGVNKLLSRMRALAVDDCGIPIDKFLKDFDHRATDPDWFPSIVRQGASYSKRVERQEAVLMAMQEELRNEEKASCITISEQRELAKSVKIAQSNLSAAKSKMIEVNLRLVISIAKSYVNRGLAMTDLIQEGNLGLMKAVDKFEYRRGYKFSTYATWWVKQSVTRAVADYGATIRVPVHMTESYNKLRRIKQRYLQTHDGKAPSDSELAKLGDMPLSKVHLLMNAMRGVESIDAPIGDDDDATKLDFVRGEDDADPQRRYMETAMSDEIVRSLDDLTAREASVIRLRYGIGSNRDHTLEEVGKALGLTRERVRQIESAALRKLRSNAAKARLKDYKDFEE</sequence>
<comment type="function">
    <text evidence="5">Sigma factors are initiation factors that promote the attachment of RNA polymerase to specific initiation sites and are then released.</text>
</comment>
<dbReference type="PANTHER" id="PTHR30603:SF47">
    <property type="entry name" value="RNA POLYMERASE SIGMA FACTOR SIGD, CHLOROPLASTIC"/>
    <property type="match status" value="1"/>
</dbReference>
<evidence type="ECO:0000256" key="1">
    <source>
        <dbReference type="ARBA" id="ARBA00023015"/>
    </source>
</evidence>
<dbReference type="Pfam" id="PF03979">
    <property type="entry name" value="Sigma70_r1_1"/>
    <property type="match status" value="1"/>
</dbReference>